<dbReference type="AlphaFoldDB" id="A0A7S3H8K4"/>
<evidence type="ECO:0000256" key="9">
    <source>
        <dbReference type="SAM" id="MobiDB-lite"/>
    </source>
</evidence>
<dbReference type="PANTHER" id="PTHR43178">
    <property type="entry name" value="DIHYDROLIPOAMIDE ACETYLTRANSFERASE COMPONENT OF PYRUVATE DEHYDROGENASE COMPLEX"/>
    <property type="match status" value="1"/>
</dbReference>
<dbReference type="GO" id="GO:0016407">
    <property type="term" value="F:acetyltransferase activity"/>
    <property type="evidence" value="ECO:0007669"/>
    <property type="project" value="TreeGrafter"/>
</dbReference>
<keyword evidence="5" id="KW-0012">Acyltransferase</keyword>
<dbReference type="InterPro" id="IPR011053">
    <property type="entry name" value="Single_hybrid_motif"/>
</dbReference>
<dbReference type="SUPFAM" id="SSF51230">
    <property type="entry name" value="Single hybrid motif"/>
    <property type="match status" value="1"/>
</dbReference>
<proteinExistence type="predicted"/>
<protein>
    <recommendedName>
        <fullName evidence="7">Lipoamide acyltransferase component of branched-chain alpha-keto acid dehydrogenase complex, mitochondrial</fullName>
        <ecNumber evidence="6">2.3.1.168</ecNumber>
    </recommendedName>
    <alternativeName>
        <fullName evidence="8">Branched-chain alpha-keto acid dehydrogenase complex component E2</fullName>
    </alternativeName>
</protein>
<feature type="domain" description="Lipoyl-binding" evidence="10">
    <location>
        <begin position="26"/>
        <end position="99"/>
    </location>
</feature>
<comment type="cofactor">
    <cofactor evidence="1">
        <name>(R)-lipoate</name>
        <dbReference type="ChEBI" id="CHEBI:83088"/>
    </cofactor>
</comment>
<dbReference type="PROSITE" id="PS00189">
    <property type="entry name" value="LIPOYL"/>
    <property type="match status" value="1"/>
</dbReference>
<dbReference type="PANTHER" id="PTHR43178:SF5">
    <property type="entry name" value="LIPOAMIDE ACYLTRANSFERASE COMPONENT OF BRANCHED-CHAIN ALPHA-KETO ACID DEHYDROGENASE COMPLEX, MITOCHONDRIAL"/>
    <property type="match status" value="1"/>
</dbReference>
<evidence type="ECO:0000256" key="1">
    <source>
        <dbReference type="ARBA" id="ARBA00001938"/>
    </source>
</evidence>
<feature type="compositionally biased region" description="Low complexity" evidence="9">
    <location>
        <begin position="153"/>
        <end position="173"/>
    </location>
</feature>
<sequence length="212" mass="22023">MRRALFIGRTLSCSRGFHSSLYSAKIVVEKVPALGESITEGSIASWAKKEGDAVAVDDVIVIVETDKVTVDIKSTFAGVFKKKLVTDNVVVGQPLYEIDVDATAAAAAPSSSPAPSTAAPAAKAPVKADTAAHEHGRVPLIKFLGKRDKTKKAQPSTTATSAPVAAPSSPAFKPLKEGNGVHFTTLKGAGQYGRPPITQKEIDAIESGGAIF</sequence>
<dbReference type="InterPro" id="IPR000089">
    <property type="entry name" value="Biotin_lipoyl"/>
</dbReference>
<dbReference type="CDD" id="cd06849">
    <property type="entry name" value="lipoyl_domain"/>
    <property type="match status" value="1"/>
</dbReference>
<name>A0A7S3H8K4_9STRA</name>
<feature type="region of interest" description="Disordered" evidence="9">
    <location>
        <begin position="108"/>
        <end position="132"/>
    </location>
</feature>
<dbReference type="InterPro" id="IPR050743">
    <property type="entry name" value="2-oxoacid_DH_E2_comp"/>
</dbReference>
<evidence type="ECO:0000256" key="8">
    <source>
        <dbReference type="ARBA" id="ARBA00042008"/>
    </source>
</evidence>
<feature type="region of interest" description="Disordered" evidence="9">
    <location>
        <begin position="147"/>
        <end position="177"/>
    </location>
</feature>
<feature type="compositionally biased region" description="Low complexity" evidence="9">
    <location>
        <begin position="108"/>
        <end position="129"/>
    </location>
</feature>
<dbReference type="EC" id="2.3.1.168" evidence="6"/>
<reference evidence="11" key="1">
    <citation type="submission" date="2021-01" db="EMBL/GenBank/DDBJ databases">
        <authorList>
            <person name="Corre E."/>
            <person name="Pelletier E."/>
            <person name="Niang G."/>
            <person name="Scheremetjew M."/>
            <person name="Finn R."/>
            <person name="Kale V."/>
            <person name="Holt S."/>
            <person name="Cochrane G."/>
            <person name="Meng A."/>
            <person name="Brown T."/>
            <person name="Cohen L."/>
        </authorList>
    </citation>
    <scope>NUCLEOTIDE SEQUENCE</scope>
    <source>
        <strain evidence="11">CCAP 955/1</strain>
    </source>
</reference>
<dbReference type="GO" id="GO:0005739">
    <property type="term" value="C:mitochondrion"/>
    <property type="evidence" value="ECO:0007669"/>
    <property type="project" value="TreeGrafter"/>
</dbReference>
<evidence type="ECO:0000256" key="5">
    <source>
        <dbReference type="ARBA" id="ARBA00023315"/>
    </source>
</evidence>
<evidence type="ECO:0000256" key="6">
    <source>
        <dbReference type="ARBA" id="ARBA00038880"/>
    </source>
</evidence>
<gene>
    <name evidence="11" type="ORF">SELO1098_LOCUS16079</name>
</gene>
<keyword evidence="4" id="KW-0809">Transit peptide</keyword>
<evidence type="ECO:0000259" key="10">
    <source>
        <dbReference type="PROSITE" id="PS50968"/>
    </source>
</evidence>
<evidence type="ECO:0000313" key="11">
    <source>
        <dbReference type="EMBL" id="CAE0287236.1"/>
    </source>
</evidence>
<organism evidence="11">
    <name type="scientific">Spumella elongata</name>
    <dbReference type="NCBI Taxonomy" id="89044"/>
    <lineage>
        <taxon>Eukaryota</taxon>
        <taxon>Sar</taxon>
        <taxon>Stramenopiles</taxon>
        <taxon>Ochrophyta</taxon>
        <taxon>Chrysophyceae</taxon>
        <taxon>Chromulinales</taxon>
        <taxon>Chromulinaceae</taxon>
        <taxon>Spumella</taxon>
    </lineage>
</organism>
<evidence type="ECO:0000256" key="7">
    <source>
        <dbReference type="ARBA" id="ARBA00039275"/>
    </source>
</evidence>
<keyword evidence="3" id="KW-0450">Lipoyl</keyword>
<evidence type="ECO:0000256" key="2">
    <source>
        <dbReference type="ARBA" id="ARBA00022679"/>
    </source>
</evidence>
<dbReference type="EMBL" id="HBIC01031792">
    <property type="protein sequence ID" value="CAE0287236.1"/>
    <property type="molecule type" value="Transcribed_RNA"/>
</dbReference>
<keyword evidence="2" id="KW-0808">Transferase</keyword>
<evidence type="ECO:0000256" key="4">
    <source>
        <dbReference type="ARBA" id="ARBA00022946"/>
    </source>
</evidence>
<evidence type="ECO:0000256" key="3">
    <source>
        <dbReference type="ARBA" id="ARBA00022823"/>
    </source>
</evidence>
<dbReference type="GO" id="GO:0043754">
    <property type="term" value="F:dihydrolipoamide branched chain acyltransferase activity"/>
    <property type="evidence" value="ECO:0007669"/>
    <property type="project" value="UniProtKB-EC"/>
</dbReference>
<dbReference type="Pfam" id="PF00364">
    <property type="entry name" value="Biotin_lipoyl"/>
    <property type="match status" value="1"/>
</dbReference>
<dbReference type="GO" id="GO:0031405">
    <property type="term" value="F:lipoic acid binding"/>
    <property type="evidence" value="ECO:0007669"/>
    <property type="project" value="TreeGrafter"/>
</dbReference>
<dbReference type="PROSITE" id="PS50968">
    <property type="entry name" value="BIOTINYL_LIPOYL"/>
    <property type="match status" value="1"/>
</dbReference>
<accession>A0A7S3H8K4</accession>
<dbReference type="Gene3D" id="2.40.50.100">
    <property type="match status" value="1"/>
</dbReference>
<dbReference type="InterPro" id="IPR003016">
    <property type="entry name" value="2-oxoA_DH_lipoyl-BS"/>
</dbReference>